<evidence type="ECO:0000256" key="1">
    <source>
        <dbReference type="SAM" id="SignalP"/>
    </source>
</evidence>
<dbReference type="RefSeq" id="WP_115083653.1">
    <property type="nucleotide sequence ID" value="NZ_UGTP01000001.1"/>
</dbReference>
<evidence type="ECO:0000313" key="3">
    <source>
        <dbReference type="EMBL" id="SUC13036.1"/>
    </source>
</evidence>
<keyword evidence="3" id="KW-0675">Receptor</keyword>
<dbReference type="Pfam" id="PF14905">
    <property type="entry name" value="OMP_b-brl_3"/>
    <property type="match status" value="1"/>
</dbReference>
<dbReference type="OrthoDB" id="910296at2"/>
<gene>
    <name evidence="3" type="ORF">NCTC13043_01660</name>
</gene>
<keyword evidence="1" id="KW-0732">Signal</keyword>
<dbReference type="AlphaFoldDB" id="A0A379F306"/>
<organism evidence="3 4">
    <name type="scientific">Prevotella pallens</name>
    <dbReference type="NCBI Taxonomy" id="60133"/>
    <lineage>
        <taxon>Bacteria</taxon>
        <taxon>Pseudomonadati</taxon>
        <taxon>Bacteroidota</taxon>
        <taxon>Bacteroidia</taxon>
        <taxon>Bacteroidales</taxon>
        <taxon>Prevotellaceae</taxon>
        <taxon>Prevotella</taxon>
    </lineage>
</organism>
<reference evidence="3 4" key="1">
    <citation type="submission" date="2018-06" db="EMBL/GenBank/DDBJ databases">
        <authorList>
            <consortium name="Pathogen Informatics"/>
            <person name="Doyle S."/>
        </authorList>
    </citation>
    <scope>NUCLEOTIDE SEQUENCE [LARGE SCALE GENOMIC DNA]</scope>
    <source>
        <strain evidence="3 4">NCTC13043</strain>
    </source>
</reference>
<dbReference type="Pfam" id="PF13715">
    <property type="entry name" value="CarbopepD_reg_2"/>
    <property type="match status" value="1"/>
</dbReference>
<dbReference type="Gene3D" id="2.60.40.1120">
    <property type="entry name" value="Carboxypeptidase-like, regulatory domain"/>
    <property type="match status" value="1"/>
</dbReference>
<accession>A0A379F306</accession>
<dbReference type="GeneID" id="78571331"/>
<feature type="domain" description="Outer membrane protein beta-barrel" evidence="2">
    <location>
        <begin position="369"/>
        <end position="709"/>
    </location>
</feature>
<dbReference type="InterPro" id="IPR041700">
    <property type="entry name" value="OMP_b-brl_3"/>
</dbReference>
<dbReference type="EMBL" id="UGTP01000001">
    <property type="protein sequence ID" value="SUC13036.1"/>
    <property type="molecule type" value="Genomic_DNA"/>
</dbReference>
<dbReference type="SUPFAM" id="SSF56935">
    <property type="entry name" value="Porins"/>
    <property type="match status" value="1"/>
</dbReference>
<dbReference type="SUPFAM" id="SSF49464">
    <property type="entry name" value="Carboxypeptidase regulatory domain-like"/>
    <property type="match status" value="1"/>
</dbReference>
<name>A0A379F306_9BACT</name>
<protein>
    <submittedName>
        <fullName evidence="3">Outer membrane cobalamin receptor protein</fullName>
    </submittedName>
</protein>
<evidence type="ECO:0000313" key="4">
    <source>
        <dbReference type="Proteomes" id="UP000254235"/>
    </source>
</evidence>
<proteinExistence type="predicted"/>
<sequence length="771" mass="87830">MYKKVLFLFAFTFLTHLFCNAQINLQGCVKDLTTQEKIEFAHIAVQNASDTTKILYSAITDMEGSYLIENIPIGRYRFIISCIGYEPLTISTRITMSSAGQVLIKNFDLKPSVTQLNETVVTASRNNQKIDHRSIVFTSEEMKRAQMACDLLKNISGVKEDLMSGKLTTNQGNPLILINGVRSTENELRAIAPNKVKRVDYYDFPPARYASATCVINVVTKQLDNGYSLGINTSNALTTGFSNSGLFYAATKGNSIFHIEYNFNYRNYKDCFTQNSYKYALNGVDCLDETSGKEKFGYATHNISLKYTYTQLDKKIFQVTLTPNIERIFSTSNNTGVYVNGSSALNIMSHNTDKTHTFNPSIDLYYWQKFGEKNELTANVTTTFFETNGKNKNNQYVLPGNSLFFQDEMNLNNKKSSLIGEVIYTHKIGLGNINTGYRFDYSHLFSDLENLKGSYNYTSNILQQRIYASIDGAKNRFMYQLNLGFTLLNSKSAITSYHRTLFNPQFILGYKLSNKSTLRFVSVVGTNVPTVTQLSNNVKMTSKDIYYSGNPNLRNEYSYTNALLYNFYSKYLDLELILSHLYKTSPIIGYYNEEGNHFIYNSVNGNYAYTYGGRVNASIKPFGTNLLRLQITLDPCKNTISTAENKFSVFSCPNYFSLDFNYKNWSANYTYSIPTYSAEGIYKTRSEEKNDFSIAYQLKNWKFSLGMVFIGKDATYITKTNNNSIVQEYLERSIRDNKSMCIFGIEFNFNSGKNKSISRKIENKDTDAPIF</sequence>
<feature type="signal peptide" evidence="1">
    <location>
        <begin position="1"/>
        <end position="21"/>
    </location>
</feature>
<dbReference type="InterPro" id="IPR008969">
    <property type="entry name" value="CarboxyPept-like_regulatory"/>
</dbReference>
<dbReference type="Proteomes" id="UP000254235">
    <property type="component" value="Unassembled WGS sequence"/>
</dbReference>
<feature type="chain" id="PRO_5016854144" evidence="1">
    <location>
        <begin position="22"/>
        <end position="771"/>
    </location>
</feature>
<evidence type="ECO:0000259" key="2">
    <source>
        <dbReference type="Pfam" id="PF14905"/>
    </source>
</evidence>